<evidence type="ECO:0000313" key="3">
    <source>
        <dbReference type="Proteomes" id="UP000267223"/>
    </source>
</evidence>
<sequence>MKKILSILLLIFFSNIFKVNAQIDKPDSPISAQHKMGHLLLKTSHNQKTAAWILLGAGAGVAIAGAIIGTNAVKNADPDEPFDIFPRGSLTGGGMVLGGAAAMVTSVPFFIASGKNKKKAKLFVQNDWQTFLRRLKKGNAYSVGISLKL</sequence>
<gene>
    <name evidence="2" type="ORF">EFY79_04115</name>
</gene>
<accession>A0A3M9NMX6</accession>
<protein>
    <submittedName>
        <fullName evidence="2">Uncharacterized protein</fullName>
    </submittedName>
</protein>
<keyword evidence="1" id="KW-0472">Membrane</keyword>
<comment type="caution">
    <text evidence="2">The sequence shown here is derived from an EMBL/GenBank/DDBJ whole genome shotgun (WGS) entry which is preliminary data.</text>
</comment>
<name>A0A3M9NMX6_9BACT</name>
<keyword evidence="1" id="KW-1133">Transmembrane helix</keyword>
<reference evidence="2 3" key="1">
    <citation type="submission" date="2018-11" db="EMBL/GenBank/DDBJ databases">
        <title>Draft genome sequence of Ferruginibacter sp. BO-59.</title>
        <authorList>
            <person name="Im W.T."/>
        </authorList>
    </citation>
    <scope>NUCLEOTIDE SEQUENCE [LARGE SCALE GENOMIC DNA]</scope>
    <source>
        <strain evidence="2 3">BO-59</strain>
    </source>
</reference>
<feature type="transmembrane region" description="Helical" evidence="1">
    <location>
        <begin position="49"/>
        <end position="69"/>
    </location>
</feature>
<feature type="transmembrane region" description="Helical" evidence="1">
    <location>
        <begin position="90"/>
        <end position="111"/>
    </location>
</feature>
<evidence type="ECO:0000256" key="1">
    <source>
        <dbReference type="SAM" id="Phobius"/>
    </source>
</evidence>
<dbReference type="RefSeq" id="WP_123119418.1">
    <property type="nucleotide sequence ID" value="NZ_RJJR01000002.1"/>
</dbReference>
<organism evidence="2 3">
    <name type="scientific">Hanamia caeni</name>
    <dbReference type="NCBI Taxonomy" id="2294116"/>
    <lineage>
        <taxon>Bacteria</taxon>
        <taxon>Pseudomonadati</taxon>
        <taxon>Bacteroidota</taxon>
        <taxon>Chitinophagia</taxon>
        <taxon>Chitinophagales</taxon>
        <taxon>Chitinophagaceae</taxon>
        <taxon>Hanamia</taxon>
    </lineage>
</organism>
<proteinExistence type="predicted"/>
<dbReference type="Proteomes" id="UP000267223">
    <property type="component" value="Unassembled WGS sequence"/>
</dbReference>
<evidence type="ECO:0000313" key="2">
    <source>
        <dbReference type="EMBL" id="RNI38855.1"/>
    </source>
</evidence>
<keyword evidence="3" id="KW-1185">Reference proteome</keyword>
<keyword evidence="1" id="KW-0812">Transmembrane</keyword>
<dbReference type="EMBL" id="RJJR01000002">
    <property type="protein sequence ID" value="RNI38855.1"/>
    <property type="molecule type" value="Genomic_DNA"/>
</dbReference>
<dbReference type="AlphaFoldDB" id="A0A3M9NMX6"/>